<keyword evidence="1" id="KW-0812">Transmembrane</keyword>
<accession>A0A6N4RA34</accession>
<comment type="caution">
    <text evidence="2">The sequence shown here is derived from an EMBL/GenBank/DDBJ whole genome shotgun (WGS) entry which is preliminary data.</text>
</comment>
<evidence type="ECO:0000256" key="1">
    <source>
        <dbReference type="SAM" id="Phobius"/>
    </source>
</evidence>
<dbReference type="Proteomes" id="UP000320948">
    <property type="component" value="Unassembled WGS sequence"/>
</dbReference>
<sequence>MEDLGSTLVYLIIGYICGVFFAPDVISANFMNTNWYNVWTYAWIFGWPFMLLWHFLAPLFTAAPAVVVVKP</sequence>
<keyword evidence="1" id="KW-1133">Transmembrane helix</keyword>
<organism evidence="2 3">
    <name type="scientific">Blastochloris viridis</name>
    <name type="common">Rhodopseudomonas viridis</name>
    <dbReference type="NCBI Taxonomy" id="1079"/>
    <lineage>
        <taxon>Bacteria</taxon>
        <taxon>Pseudomonadati</taxon>
        <taxon>Pseudomonadota</taxon>
        <taxon>Alphaproteobacteria</taxon>
        <taxon>Hyphomicrobiales</taxon>
        <taxon>Blastochloridaceae</taxon>
        <taxon>Blastochloris</taxon>
    </lineage>
</organism>
<evidence type="ECO:0000313" key="2">
    <source>
        <dbReference type="EMBL" id="TKW60579.1"/>
    </source>
</evidence>
<evidence type="ECO:0000313" key="3">
    <source>
        <dbReference type="Proteomes" id="UP000320948"/>
    </source>
</evidence>
<reference evidence="2 3" key="1">
    <citation type="journal article" date="2017" name="Nat. Commun.">
        <title>In situ click chemistry generation of cyclooxygenase-2 inhibitors.</title>
        <authorList>
            <person name="Bhardwaj A."/>
            <person name="Kaur J."/>
            <person name="Wuest M."/>
            <person name="Wuest F."/>
        </authorList>
    </citation>
    <scope>NUCLEOTIDE SEQUENCE [LARGE SCALE GENOMIC DNA]</scope>
    <source>
        <strain evidence="2">S2_018_000_R2_106</strain>
    </source>
</reference>
<feature type="transmembrane region" description="Helical" evidence="1">
    <location>
        <begin position="7"/>
        <end position="31"/>
    </location>
</feature>
<keyword evidence="1" id="KW-0472">Membrane</keyword>
<dbReference type="AlphaFoldDB" id="A0A6N4RA34"/>
<protein>
    <submittedName>
        <fullName evidence="2">Uncharacterized protein</fullName>
    </submittedName>
</protein>
<name>A0A6N4RA34_BLAVI</name>
<gene>
    <name evidence="2" type="ORF">DI628_06665</name>
</gene>
<dbReference type="EMBL" id="VAFM01000002">
    <property type="protein sequence ID" value="TKW60579.1"/>
    <property type="molecule type" value="Genomic_DNA"/>
</dbReference>
<proteinExistence type="predicted"/>